<dbReference type="InterPro" id="IPR000086">
    <property type="entry name" value="NUDIX_hydrolase_dom"/>
</dbReference>
<keyword evidence="4" id="KW-0378">Hydrolase</keyword>
<comment type="cofactor">
    <cofactor evidence="2">
        <name>Mg(2+)</name>
        <dbReference type="ChEBI" id="CHEBI:18420"/>
    </cofactor>
</comment>
<dbReference type="PANTHER" id="PTHR12318">
    <property type="entry name" value="TESTOSTERONE-REGULATED PROTEIN RP2"/>
    <property type="match status" value="1"/>
</dbReference>
<feature type="compositionally biased region" description="Pro residues" evidence="7">
    <location>
        <begin position="15"/>
        <end position="35"/>
    </location>
</feature>
<dbReference type="CDD" id="cd18870">
    <property type="entry name" value="NUDIX_AcylCoAdiphos_Nudt19"/>
    <property type="match status" value="1"/>
</dbReference>
<keyword evidence="10" id="KW-1185">Reference proteome</keyword>
<dbReference type="InterPro" id="IPR015797">
    <property type="entry name" value="NUDIX_hydrolase-like_dom_sf"/>
</dbReference>
<gene>
    <name evidence="9" type="ORF">GCM10010196_27210</name>
</gene>
<evidence type="ECO:0000256" key="4">
    <source>
        <dbReference type="ARBA" id="ARBA00022801"/>
    </source>
</evidence>
<evidence type="ECO:0000256" key="7">
    <source>
        <dbReference type="SAM" id="MobiDB-lite"/>
    </source>
</evidence>
<organism evidence="9 10">
    <name type="scientific">Agromyces mediolanus</name>
    <name type="common">Corynebacterium mediolanum</name>
    <dbReference type="NCBI Taxonomy" id="41986"/>
    <lineage>
        <taxon>Bacteria</taxon>
        <taxon>Bacillati</taxon>
        <taxon>Actinomycetota</taxon>
        <taxon>Actinomycetes</taxon>
        <taxon>Micrococcales</taxon>
        <taxon>Microbacteriaceae</taxon>
        <taxon>Agromyces</taxon>
    </lineage>
</organism>
<evidence type="ECO:0000256" key="2">
    <source>
        <dbReference type="ARBA" id="ARBA00001946"/>
    </source>
</evidence>
<comment type="cofactor">
    <cofactor evidence="1">
        <name>Mn(2+)</name>
        <dbReference type="ChEBI" id="CHEBI:29035"/>
    </cofactor>
</comment>
<accession>A0A918FCY8</accession>
<sequence length="257" mass="27397">MDALNEQVPASTAPPEAPPAAAVPPAPTPPAPPPPALGAAATVVLLRDGELGLEVLLAERPHDRGSFRGAWVFPGGAVDPGDAHGQAIDDVESARRAAVRETREEIGIDVDPAELVAFSHWVPPMIAQKRLVTTFFAARMPDGELRPAPDELVAVAWIRPAEALERHAAGAMTLWPPTWVTLHGLAAEASVDAALARFRQRELHRFAGRFDEAGTTILWQEDAAYLAADGAEHGAGLDGPRHRLVMTGLPWQYLAAF</sequence>
<dbReference type="PANTHER" id="PTHR12318:SF0">
    <property type="entry name" value="ACYL-COENZYME A DIPHOSPHATASE NUDT19"/>
    <property type="match status" value="1"/>
</dbReference>
<evidence type="ECO:0000313" key="10">
    <source>
        <dbReference type="Proteomes" id="UP000610303"/>
    </source>
</evidence>
<dbReference type="InterPro" id="IPR039121">
    <property type="entry name" value="NUDT19"/>
</dbReference>
<feature type="domain" description="Nudix hydrolase" evidence="8">
    <location>
        <begin position="36"/>
        <end position="182"/>
    </location>
</feature>
<dbReference type="RefSeq" id="WP_189085873.1">
    <property type="nucleotide sequence ID" value="NZ_BMRJ01000002.1"/>
</dbReference>
<keyword evidence="5" id="KW-0460">Magnesium</keyword>
<name>A0A918FCY8_AGRME</name>
<keyword evidence="6" id="KW-0464">Manganese</keyword>
<evidence type="ECO:0000259" key="8">
    <source>
        <dbReference type="PROSITE" id="PS51462"/>
    </source>
</evidence>
<dbReference type="GO" id="GO:0016818">
    <property type="term" value="F:hydrolase activity, acting on acid anhydrides, in phosphorus-containing anhydrides"/>
    <property type="evidence" value="ECO:0007669"/>
    <property type="project" value="InterPro"/>
</dbReference>
<proteinExistence type="predicted"/>
<reference evidence="9" key="2">
    <citation type="submission" date="2020-09" db="EMBL/GenBank/DDBJ databases">
        <authorList>
            <person name="Sun Q."/>
            <person name="Ohkuma M."/>
        </authorList>
    </citation>
    <scope>NUCLEOTIDE SEQUENCE</scope>
    <source>
        <strain evidence="9">JCM 3346</strain>
    </source>
</reference>
<evidence type="ECO:0000256" key="1">
    <source>
        <dbReference type="ARBA" id="ARBA00001936"/>
    </source>
</evidence>
<dbReference type="EMBL" id="BMRJ01000002">
    <property type="protein sequence ID" value="GGR31488.1"/>
    <property type="molecule type" value="Genomic_DNA"/>
</dbReference>
<evidence type="ECO:0000256" key="6">
    <source>
        <dbReference type="ARBA" id="ARBA00023211"/>
    </source>
</evidence>
<dbReference type="AlphaFoldDB" id="A0A918FCY8"/>
<evidence type="ECO:0000256" key="3">
    <source>
        <dbReference type="ARBA" id="ARBA00022723"/>
    </source>
</evidence>
<reference evidence="9" key="1">
    <citation type="journal article" date="2014" name="Int. J. Syst. Evol. Microbiol.">
        <title>Complete genome sequence of Corynebacterium casei LMG S-19264T (=DSM 44701T), isolated from a smear-ripened cheese.</title>
        <authorList>
            <consortium name="US DOE Joint Genome Institute (JGI-PGF)"/>
            <person name="Walter F."/>
            <person name="Albersmeier A."/>
            <person name="Kalinowski J."/>
            <person name="Ruckert C."/>
        </authorList>
    </citation>
    <scope>NUCLEOTIDE SEQUENCE</scope>
    <source>
        <strain evidence="9">JCM 3346</strain>
    </source>
</reference>
<protein>
    <recommendedName>
        <fullName evidence="8">Nudix hydrolase domain-containing protein</fullName>
    </recommendedName>
</protein>
<dbReference type="GO" id="GO:0046872">
    <property type="term" value="F:metal ion binding"/>
    <property type="evidence" value="ECO:0007669"/>
    <property type="project" value="UniProtKB-KW"/>
</dbReference>
<dbReference type="PROSITE" id="PS51462">
    <property type="entry name" value="NUDIX"/>
    <property type="match status" value="1"/>
</dbReference>
<dbReference type="Pfam" id="PF00293">
    <property type="entry name" value="NUDIX"/>
    <property type="match status" value="1"/>
</dbReference>
<dbReference type="Proteomes" id="UP000610303">
    <property type="component" value="Unassembled WGS sequence"/>
</dbReference>
<dbReference type="SUPFAM" id="SSF55811">
    <property type="entry name" value="Nudix"/>
    <property type="match status" value="1"/>
</dbReference>
<comment type="caution">
    <text evidence="9">The sequence shown here is derived from an EMBL/GenBank/DDBJ whole genome shotgun (WGS) entry which is preliminary data.</text>
</comment>
<evidence type="ECO:0000256" key="5">
    <source>
        <dbReference type="ARBA" id="ARBA00022842"/>
    </source>
</evidence>
<dbReference type="Gene3D" id="3.90.79.10">
    <property type="entry name" value="Nucleoside Triphosphate Pyrophosphohydrolase"/>
    <property type="match status" value="2"/>
</dbReference>
<dbReference type="PRINTS" id="PR00502">
    <property type="entry name" value="NUDIXFAMILY"/>
</dbReference>
<dbReference type="InterPro" id="IPR020476">
    <property type="entry name" value="Nudix_hydrolase"/>
</dbReference>
<evidence type="ECO:0000313" key="9">
    <source>
        <dbReference type="EMBL" id="GGR31488.1"/>
    </source>
</evidence>
<feature type="region of interest" description="Disordered" evidence="7">
    <location>
        <begin position="1"/>
        <end position="35"/>
    </location>
</feature>
<keyword evidence="3" id="KW-0479">Metal-binding</keyword>